<evidence type="ECO:0000313" key="2">
    <source>
        <dbReference type="Proteomes" id="UP000039046"/>
    </source>
</evidence>
<evidence type="ECO:0000313" key="1">
    <source>
        <dbReference type="EMBL" id="CEJ80066.1"/>
    </source>
</evidence>
<proteinExistence type="predicted"/>
<accession>A0A0A1SQ00</accession>
<dbReference type="AlphaFoldDB" id="A0A0A1SQ00"/>
<protein>
    <submittedName>
        <fullName evidence="1">Uncharacterized protein</fullName>
    </submittedName>
</protein>
<dbReference type="Proteomes" id="UP000039046">
    <property type="component" value="Unassembled WGS sequence"/>
</dbReference>
<dbReference type="Pfam" id="PF12311">
    <property type="entry name" value="DUF3632"/>
    <property type="match status" value="1"/>
</dbReference>
<reference evidence="1 2" key="1">
    <citation type="journal article" date="2015" name="Genome Announc.">
        <title>Draft Genome Sequence and Gene Annotation of the Entomopathogenic Fungus Verticillium hemipterigenum.</title>
        <authorList>
            <person name="Horn F."/>
            <person name="Habel A."/>
            <person name="Scharf D.H."/>
            <person name="Dworschak J."/>
            <person name="Brakhage A.A."/>
            <person name="Guthke R."/>
            <person name="Hertweck C."/>
            <person name="Linde J."/>
        </authorList>
    </citation>
    <scope>NUCLEOTIDE SEQUENCE [LARGE SCALE GENOMIC DNA]</scope>
</reference>
<gene>
    <name evidence="1" type="ORF">VHEMI00271</name>
</gene>
<dbReference type="HOGENOM" id="CLU_1300457_0_0_1"/>
<dbReference type="EMBL" id="CDHN01000001">
    <property type="protein sequence ID" value="CEJ80066.1"/>
    <property type="molecule type" value="Genomic_DNA"/>
</dbReference>
<organism evidence="1 2">
    <name type="scientific">[Torrubiella] hemipterigena</name>
    <dbReference type="NCBI Taxonomy" id="1531966"/>
    <lineage>
        <taxon>Eukaryota</taxon>
        <taxon>Fungi</taxon>
        <taxon>Dikarya</taxon>
        <taxon>Ascomycota</taxon>
        <taxon>Pezizomycotina</taxon>
        <taxon>Sordariomycetes</taxon>
        <taxon>Hypocreomycetidae</taxon>
        <taxon>Hypocreales</taxon>
        <taxon>Clavicipitaceae</taxon>
        <taxon>Clavicipitaceae incertae sedis</taxon>
        <taxon>'Torrubiella' clade</taxon>
    </lineage>
</organism>
<dbReference type="OrthoDB" id="3350591at2759"/>
<dbReference type="STRING" id="1531966.A0A0A1SQ00"/>
<name>A0A0A1SQ00_9HYPO</name>
<keyword evidence="2" id="KW-1185">Reference proteome</keyword>
<sequence>MLGWVGSDEMVLASIHFIVQISIIRTNVIIGGKDYRGNPLPPKEFERNENLVTFLARLATATEVPYSNPRAPATDFTYWALHDFRDVFKNPDYSSQIKNWRIRNWCLWLTHGSERMLTNIQHEPCFPKTRVSEAMQMRPEDWGDWRKETLAARPAYGDQVKEMIDAAMKSMDRAEAMHGIPFRRFSAKVHSDILSARESDILTRGSNYYARH</sequence>
<dbReference type="InterPro" id="IPR022085">
    <property type="entry name" value="OpdG"/>
</dbReference>